<feature type="signal peptide" evidence="1">
    <location>
        <begin position="1"/>
        <end position="26"/>
    </location>
</feature>
<dbReference type="AlphaFoldDB" id="A0A7Y9NJA5"/>
<name>A0A7Y9NJA5_9BACT</name>
<evidence type="ECO:0000256" key="1">
    <source>
        <dbReference type="SAM" id="SignalP"/>
    </source>
</evidence>
<dbReference type="SUPFAM" id="SSF54593">
    <property type="entry name" value="Glyoxalase/Bleomycin resistance protein/Dihydroxybiphenyl dioxygenase"/>
    <property type="match status" value="1"/>
</dbReference>
<keyword evidence="1" id="KW-0732">Signal</keyword>
<feature type="chain" id="PRO_5031169428" evidence="1">
    <location>
        <begin position="27"/>
        <end position="166"/>
    </location>
</feature>
<dbReference type="InterPro" id="IPR041581">
    <property type="entry name" value="Glyoxalase_6"/>
</dbReference>
<comment type="caution">
    <text evidence="3">The sequence shown here is derived from an EMBL/GenBank/DDBJ whole genome shotgun (WGS) entry which is preliminary data.</text>
</comment>
<protein>
    <submittedName>
        <fullName evidence="3">Putative enzyme related to lactoylglutathione lyase</fullName>
    </submittedName>
</protein>
<gene>
    <name evidence="3" type="ORF">HDF12_000771</name>
</gene>
<evidence type="ECO:0000259" key="2">
    <source>
        <dbReference type="PROSITE" id="PS51819"/>
    </source>
</evidence>
<dbReference type="InterPro" id="IPR052164">
    <property type="entry name" value="Anthracycline_SecMetBiosynth"/>
</dbReference>
<dbReference type="Gene3D" id="3.10.180.10">
    <property type="entry name" value="2,3-Dihydroxybiphenyl 1,2-Dioxygenase, domain 1"/>
    <property type="match status" value="1"/>
</dbReference>
<dbReference type="EMBL" id="JACCCV010000001">
    <property type="protein sequence ID" value="NYF50406.1"/>
    <property type="molecule type" value="Genomic_DNA"/>
</dbReference>
<feature type="domain" description="VOC" evidence="2">
    <location>
        <begin position="46"/>
        <end position="159"/>
    </location>
</feature>
<evidence type="ECO:0000313" key="3">
    <source>
        <dbReference type="EMBL" id="NYF50406.1"/>
    </source>
</evidence>
<sequence length="166" mass="18174">MKMQRREVLGVLTAAAGSALLPGAFAVAERTTAANPNSLPKERVTGVGGIFFRAHDPKALAQWYQDHLGVFVTPQSKDDPVWNQQAGPTSFTPFSEKTNYFGDATKQWMINFRVGDLDKMAAQLEAAGIAVKVDPTTYPYGRFARLHDPEGNPIELWQPVNAATVK</sequence>
<proteinExistence type="predicted"/>
<accession>A0A7Y9NJA5</accession>
<dbReference type="Pfam" id="PF18029">
    <property type="entry name" value="Glyoxalase_6"/>
    <property type="match status" value="1"/>
</dbReference>
<dbReference type="PANTHER" id="PTHR33993">
    <property type="entry name" value="GLYOXALASE-RELATED"/>
    <property type="match status" value="1"/>
</dbReference>
<dbReference type="PANTHER" id="PTHR33993:SF5">
    <property type="entry name" value="GLYOXALASE"/>
    <property type="match status" value="1"/>
</dbReference>
<evidence type="ECO:0000313" key="4">
    <source>
        <dbReference type="Proteomes" id="UP000534186"/>
    </source>
</evidence>
<reference evidence="3 4" key="1">
    <citation type="submission" date="2020-07" db="EMBL/GenBank/DDBJ databases">
        <title>Genomic Encyclopedia of Type Strains, Phase IV (KMG-V): Genome sequencing to study the core and pangenomes of soil and plant-associated prokaryotes.</title>
        <authorList>
            <person name="Whitman W."/>
        </authorList>
    </citation>
    <scope>NUCLEOTIDE SEQUENCE [LARGE SCALE GENOMIC DNA]</scope>
    <source>
        <strain evidence="3 4">M8UP30</strain>
    </source>
</reference>
<dbReference type="PROSITE" id="PS51819">
    <property type="entry name" value="VOC"/>
    <property type="match status" value="1"/>
</dbReference>
<dbReference type="PROSITE" id="PS51318">
    <property type="entry name" value="TAT"/>
    <property type="match status" value="1"/>
</dbReference>
<dbReference type="InterPro" id="IPR029068">
    <property type="entry name" value="Glyas_Bleomycin-R_OHBP_Dase"/>
</dbReference>
<keyword evidence="3" id="KW-0456">Lyase</keyword>
<dbReference type="InterPro" id="IPR006311">
    <property type="entry name" value="TAT_signal"/>
</dbReference>
<organism evidence="3 4">
    <name type="scientific">Tunturiibacter lichenicola</name>
    <dbReference type="NCBI Taxonomy" id="2051959"/>
    <lineage>
        <taxon>Bacteria</taxon>
        <taxon>Pseudomonadati</taxon>
        <taxon>Acidobacteriota</taxon>
        <taxon>Terriglobia</taxon>
        <taxon>Terriglobales</taxon>
        <taxon>Acidobacteriaceae</taxon>
        <taxon>Tunturiibacter</taxon>
    </lineage>
</organism>
<dbReference type="Proteomes" id="UP000534186">
    <property type="component" value="Unassembled WGS sequence"/>
</dbReference>
<dbReference type="GO" id="GO:0016829">
    <property type="term" value="F:lyase activity"/>
    <property type="evidence" value="ECO:0007669"/>
    <property type="project" value="UniProtKB-KW"/>
</dbReference>
<dbReference type="InterPro" id="IPR037523">
    <property type="entry name" value="VOC_core"/>
</dbReference>